<dbReference type="STRING" id="544712.C6HS25"/>
<evidence type="ECO:0000313" key="1">
    <source>
        <dbReference type="EMBL" id="EER36843.1"/>
    </source>
</evidence>
<proteinExistence type="predicted"/>
<evidence type="ECO:0000313" key="2">
    <source>
        <dbReference type="Proteomes" id="UP000002624"/>
    </source>
</evidence>
<name>C6HS25_AJECH</name>
<dbReference type="VEuPathDB" id="FungiDB:HCDG_09006"/>
<dbReference type="HOGENOM" id="CLU_3242014_0_0_1"/>
<dbReference type="SUPFAM" id="SSF103473">
    <property type="entry name" value="MFS general substrate transporter"/>
    <property type="match status" value="1"/>
</dbReference>
<dbReference type="EMBL" id="GG692437">
    <property type="protein sequence ID" value="EER36843.1"/>
    <property type="molecule type" value="Genomic_DNA"/>
</dbReference>
<dbReference type="eggNOG" id="KOG0255">
    <property type="taxonomic scope" value="Eukaryota"/>
</dbReference>
<organism evidence="1 2">
    <name type="scientific">Ajellomyces capsulatus (strain H143)</name>
    <name type="common">Darling's disease fungus</name>
    <name type="synonym">Histoplasma capsulatum</name>
    <dbReference type="NCBI Taxonomy" id="544712"/>
    <lineage>
        <taxon>Eukaryota</taxon>
        <taxon>Fungi</taxon>
        <taxon>Dikarya</taxon>
        <taxon>Ascomycota</taxon>
        <taxon>Pezizomycotina</taxon>
        <taxon>Eurotiomycetes</taxon>
        <taxon>Eurotiomycetidae</taxon>
        <taxon>Onygenales</taxon>
        <taxon>Ajellomycetaceae</taxon>
        <taxon>Histoplasma</taxon>
    </lineage>
</organism>
<protein>
    <submittedName>
        <fullName evidence="1">Fluconazole resistance protein</fullName>
    </submittedName>
</protein>
<dbReference type="InterPro" id="IPR036259">
    <property type="entry name" value="MFS_trans_sf"/>
</dbReference>
<gene>
    <name evidence="1" type="ORF">HCDG_09006</name>
</gene>
<dbReference type="Proteomes" id="UP000002624">
    <property type="component" value="Unassembled WGS sequence"/>
</dbReference>
<dbReference type="AlphaFoldDB" id="C6HS25"/>
<sequence length="43" mass="4408">MAPALSTIATDLDMSATESAMSLSIYLLASAFGPLAMSPLSEM</sequence>
<reference evidence="2" key="1">
    <citation type="submission" date="2009-05" db="EMBL/GenBank/DDBJ databases">
        <title>The genome sequence of Ajellomyces capsulatus strain H143.</title>
        <authorList>
            <person name="Champion M."/>
            <person name="Cuomo C.A."/>
            <person name="Ma L.-J."/>
            <person name="Henn M.R."/>
            <person name="Sil A."/>
            <person name="Goldman B."/>
            <person name="Young S.K."/>
            <person name="Kodira C.D."/>
            <person name="Zeng Q."/>
            <person name="Koehrsen M."/>
            <person name="Alvarado L."/>
            <person name="Berlin A.M."/>
            <person name="Borenstein D."/>
            <person name="Chen Z."/>
            <person name="Engels R."/>
            <person name="Freedman E."/>
            <person name="Gellesch M."/>
            <person name="Goldberg J."/>
            <person name="Griggs A."/>
            <person name="Gujja S."/>
            <person name="Heiman D.I."/>
            <person name="Hepburn T.A."/>
            <person name="Howarth C."/>
            <person name="Jen D."/>
            <person name="Larson L."/>
            <person name="Lewis B."/>
            <person name="Mehta T."/>
            <person name="Park D."/>
            <person name="Pearson M."/>
            <person name="Roberts A."/>
            <person name="Saif S."/>
            <person name="Shea T.D."/>
            <person name="Shenoy N."/>
            <person name="Sisk P."/>
            <person name="Stolte C."/>
            <person name="Sykes S."/>
            <person name="Walk T."/>
            <person name="White J."/>
            <person name="Yandava C."/>
            <person name="Klein B."/>
            <person name="McEwen J.G."/>
            <person name="Puccia R."/>
            <person name="Goldman G.H."/>
            <person name="Felipe M.S."/>
            <person name="Nino-Vega G."/>
            <person name="San-Blas G."/>
            <person name="Taylor J.W."/>
            <person name="Mendoza L."/>
            <person name="Galagan J.E."/>
            <person name="Nusbaum C."/>
            <person name="Birren B.W."/>
        </authorList>
    </citation>
    <scope>NUCLEOTIDE SEQUENCE [LARGE SCALE GENOMIC DNA]</scope>
    <source>
        <strain evidence="2">H143</strain>
    </source>
</reference>
<dbReference type="Gene3D" id="1.20.1720.10">
    <property type="entry name" value="Multidrug resistance protein D"/>
    <property type="match status" value="1"/>
</dbReference>
<accession>C6HS25</accession>